<evidence type="ECO:0000256" key="1">
    <source>
        <dbReference type="SAM" id="MobiDB-lite"/>
    </source>
</evidence>
<accession>A0A0C9UL37</accession>
<gene>
    <name evidence="2" type="ORF">M422DRAFT_169546</name>
</gene>
<keyword evidence="3" id="KW-1185">Reference proteome</keyword>
<dbReference type="AlphaFoldDB" id="A0A0C9UL37"/>
<dbReference type="OrthoDB" id="2369050at2759"/>
<evidence type="ECO:0000313" key="3">
    <source>
        <dbReference type="Proteomes" id="UP000054279"/>
    </source>
</evidence>
<feature type="compositionally biased region" description="Polar residues" evidence="1">
    <location>
        <begin position="144"/>
        <end position="154"/>
    </location>
</feature>
<sequence>IDKLTLAQYLEELVEHVLKKNWESHLRQEILASKQGDRHFIDWKVELENLNAILITSTPTYALTSDGLKNQLEANLNPELLKDLMSEKPIATTLAAWAVEVKDRDEKLRMETEKMRQMIEAREAARSNRRFEKKTLHSRISDPAPTSHQSNTNSNEKKMTEQYLPKLSEEEKQLLRDHQRCSRCRKFYAGHKNFECPMTLNKTWPP</sequence>
<feature type="region of interest" description="Disordered" evidence="1">
    <location>
        <begin position="123"/>
        <end position="159"/>
    </location>
</feature>
<proteinExistence type="predicted"/>
<feature type="non-terminal residue" evidence="2">
    <location>
        <position position="1"/>
    </location>
</feature>
<dbReference type="EMBL" id="KN837121">
    <property type="protein sequence ID" value="KIJ43778.1"/>
    <property type="molecule type" value="Genomic_DNA"/>
</dbReference>
<organism evidence="2 3">
    <name type="scientific">Sphaerobolus stellatus (strain SS14)</name>
    <dbReference type="NCBI Taxonomy" id="990650"/>
    <lineage>
        <taxon>Eukaryota</taxon>
        <taxon>Fungi</taxon>
        <taxon>Dikarya</taxon>
        <taxon>Basidiomycota</taxon>
        <taxon>Agaricomycotina</taxon>
        <taxon>Agaricomycetes</taxon>
        <taxon>Phallomycetidae</taxon>
        <taxon>Geastrales</taxon>
        <taxon>Sphaerobolaceae</taxon>
        <taxon>Sphaerobolus</taxon>
    </lineage>
</organism>
<protein>
    <submittedName>
        <fullName evidence="2">Uncharacterized protein</fullName>
    </submittedName>
</protein>
<evidence type="ECO:0000313" key="2">
    <source>
        <dbReference type="EMBL" id="KIJ43778.1"/>
    </source>
</evidence>
<dbReference type="Proteomes" id="UP000054279">
    <property type="component" value="Unassembled WGS sequence"/>
</dbReference>
<dbReference type="HOGENOM" id="CLU_1334743_0_0_1"/>
<feature type="compositionally biased region" description="Basic and acidic residues" evidence="1">
    <location>
        <begin position="123"/>
        <end position="135"/>
    </location>
</feature>
<name>A0A0C9UL37_SPHS4</name>
<reference evidence="2 3" key="1">
    <citation type="submission" date="2014-06" db="EMBL/GenBank/DDBJ databases">
        <title>Evolutionary Origins and Diversification of the Mycorrhizal Mutualists.</title>
        <authorList>
            <consortium name="DOE Joint Genome Institute"/>
            <consortium name="Mycorrhizal Genomics Consortium"/>
            <person name="Kohler A."/>
            <person name="Kuo A."/>
            <person name="Nagy L.G."/>
            <person name="Floudas D."/>
            <person name="Copeland A."/>
            <person name="Barry K.W."/>
            <person name="Cichocki N."/>
            <person name="Veneault-Fourrey C."/>
            <person name="LaButti K."/>
            <person name="Lindquist E.A."/>
            <person name="Lipzen A."/>
            <person name="Lundell T."/>
            <person name="Morin E."/>
            <person name="Murat C."/>
            <person name="Riley R."/>
            <person name="Ohm R."/>
            <person name="Sun H."/>
            <person name="Tunlid A."/>
            <person name="Henrissat B."/>
            <person name="Grigoriev I.V."/>
            <person name="Hibbett D.S."/>
            <person name="Martin F."/>
        </authorList>
    </citation>
    <scope>NUCLEOTIDE SEQUENCE [LARGE SCALE GENOMIC DNA]</scope>
    <source>
        <strain evidence="2 3">SS14</strain>
    </source>
</reference>